<proteinExistence type="predicted"/>
<protein>
    <submittedName>
        <fullName evidence="1">Uncharacterized protein</fullName>
    </submittedName>
</protein>
<dbReference type="Proteomes" id="UP000827986">
    <property type="component" value="Unassembled WGS sequence"/>
</dbReference>
<name>A0A9D4AVL7_9SAUR</name>
<sequence>MVTKPMWCSRQTLLGELTDGPKKKCLGDPFVDQNSIVLGAVQEQSTKIGSSLWQKQSDATSTHMALDVALRNTPHAPAEHLYQIRKLPRQSKEDMFWKVLHFSSAEKRERKECREAKRQDRKENQEFVKDATEWKIKVMEDKRRC</sequence>
<dbReference type="EMBL" id="JAHDVG010000474">
    <property type="protein sequence ID" value="KAH1178017.1"/>
    <property type="molecule type" value="Genomic_DNA"/>
</dbReference>
<accession>A0A9D4AVL7</accession>
<gene>
    <name evidence="1" type="ORF">KIL84_011719</name>
</gene>
<dbReference type="AlphaFoldDB" id="A0A9D4AVL7"/>
<organism evidence="1 2">
    <name type="scientific">Mauremys mutica</name>
    <name type="common">yellowpond turtle</name>
    <dbReference type="NCBI Taxonomy" id="74926"/>
    <lineage>
        <taxon>Eukaryota</taxon>
        <taxon>Metazoa</taxon>
        <taxon>Chordata</taxon>
        <taxon>Craniata</taxon>
        <taxon>Vertebrata</taxon>
        <taxon>Euteleostomi</taxon>
        <taxon>Archelosauria</taxon>
        <taxon>Testudinata</taxon>
        <taxon>Testudines</taxon>
        <taxon>Cryptodira</taxon>
        <taxon>Durocryptodira</taxon>
        <taxon>Testudinoidea</taxon>
        <taxon>Geoemydidae</taxon>
        <taxon>Geoemydinae</taxon>
        <taxon>Mauremys</taxon>
    </lineage>
</organism>
<comment type="caution">
    <text evidence="1">The sequence shown here is derived from an EMBL/GenBank/DDBJ whole genome shotgun (WGS) entry which is preliminary data.</text>
</comment>
<reference evidence="1" key="1">
    <citation type="submission" date="2021-09" db="EMBL/GenBank/DDBJ databases">
        <title>The genome of Mauremys mutica provides insights into the evolution of semi-aquatic lifestyle.</title>
        <authorList>
            <person name="Gong S."/>
            <person name="Gao Y."/>
        </authorList>
    </citation>
    <scope>NUCLEOTIDE SEQUENCE</scope>
    <source>
        <strain evidence="1">MM-2020</strain>
        <tissue evidence="1">Muscle</tissue>
    </source>
</reference>
<keyword evidence="2" id="KW-1185">Reference proteome</keyword>
<evidence type="ECO:0000313" key="1">
    <source>
        <dbReference type="EMBL" id="KAH1178017.1"/>
    </source>
</evidence>
<evidence type="ECO:0000313" key="2">
    <source>
        <dbReference type="Proteomes" id="UP000827986"/>
    </source>
</evidence>